<keyword evidence="2 9" id="KW-0813">Transport</keyword>
<feature type="transmembrane region" description="Helical" evidence="9">
    <location>
        <begin position="131"/>
        <end position="152"/>
    </location>
</feature>
<dbReference type="InterPro" id="IPR007387">
    <property type="entry name" value="TRAP_DctQ"/>
</dbReference>
<reference evidence="11 12" key="1">
    <citation type="submission" date="2018-05" db="EMBL/GenBank/DDBJ databases">
        <title>Acuticoccus sediminis sp. nov., isolated from deep-sea sediment of Indian Ocean.</title>
        <authorList>
            <person name="Liu X."/>
            <person name="Lai Q."/>
            <person name="Du Y."/>
            <person name="Sun F."/>
            <person name="Zhang X."/>
            <person name="Wang S."/>
            <person name="Shao Z."/>
        </authorList>
    </citation>
    <scope>NUCLEOTIDE SEQUENCE [LARGE SCALE GENOMIC DNA]</scope>
    <source>
        <strain evidence="11 12">PTG4-2</strain>
    </source>
</reference>
<evidence type="ECO:0000256" key="5">
    <source>
        <dbReference type="ARBA" id="ARBA00022692"/>
    </source>
</evidence>
<keyword evidence="5 9" id="KW-0812">Transmembrane</keyword>
<dbReference type="AlphaFoldDB" id="A0A8B2NZM4"/>
<dbReference type="RefSeq" id="WP_111345297.1">
    <property type="nucleotide sequence ID" value="NZ_JAIWKD010000002.1"/>
</dbReference>
<evidence type="ECO:0000256" key="1">
    <source>
        <dbReference type="ARBA" id="ARBA00004429"/>
    </source>
</evidence>
<dbReference type="GO" id="GO:0022857">
    <property type="term" value="F:transmembrane transporter activity"/>
    <property type="evidence" value="ECO:0007669"/>
    <property type="project" value="UniProtKB-UniRule"/>
</dbReference>
<keyword evidence="6 9" id="KW-1133">Transmembrane helix</keyword>
<dbReference type="OrthoDB" id="4964541at2"/>
<sequence>MREFAGTASLVLNRVVEAVVVVLMALLVLDVWIGVADRYVFRWQLNWPEILARYLMIWMALLAISCAIARREHIGLSILVDRLPVPLRRAALMLCDVLAIGLFLYVVWYGVGFALGGLNRRAMIFGMSMAPAFAAVPAAAAMSAIQLALCLVRDGGRQALVAQGSEV</sequence>
<dbReference type="Pfam" id="PF04290">
    <property type="entry name" value="DctQ"/>
    <property type="match status" value="1"/>
</dbReference>
<keyword evidence="12" id="KW-1185">Reference proteome</keyword>
<feature type="domain" description="Tripartite ATP-independent periplasmic transporters DctQ component" evidence="10">
    <location>
        <begin position="32"/>
        <end position="153"/>
    </location>
</feature>
<dbReference type="PANTHER" id="PTHR35011:SF2">
    <property type="entry name" value="2,3-DIKETO-L-GULONATE TRAP TRANSPORTER SMALL PERMEASE PROTEIN YIAM"/>
    <property type="match status" value="1"/>
</dbReference>
<feature type="transmembrane region" description="Helical" evidence="9">
    <location>
        <begin position="50"/>
        <end position="69"/>
    </location>
</feature>
<comment type="caution">
    <text evidence="11">The sequence shown here is derived from an EMBL/GenBank/DDBJ whole genome shotgun (WGS) entry which is preliminary data.</text>
</comment>
<organism evidence="11 12">
    <name type="scientific">Acuticoccus sediminis</name>
    <dbReference type="NCBI Taxonomy" id="2184697"/>
    <lineage>
        <taxon>Bacteria</taxon>
        <taxon>Pseudomonadati</taxon>
        <taxon>Pseudomonadota</taxon>
        <taxon>Alphaproteobacteria</taxon>
        <taxon>Hyphomicrobiales</taxon>
        <taxon>Amorphaceae</taxon>
        <taxon>Acuticoccus</taxon>
    </lineage>
</organism>
<comment type="function">
    <text evidence="9">Part of the tripartite ATP-independent periplasmic (TRAP) transport system.</text>
</comment>
<keyword evidence="4 9" id="KW-0997">Cell inner membrane</keyword>
<comment type="subcellular location">
    <subcellularLocation>
        <location evidence="1 9">Cell inner membrane</location>
        <topology evidence="1 9">Multi-pass membrane protein</topology>
    </subcellularLocation>
</comment>
<evidence type="ECO:0000256" key="6">
    <source>
        <dbReference type="ARBA" id="ARBA00022989"/>
    </source>
</evidence>
<keyword evidence="7 9" id="KW-0472">Membrane</keyword>
<evidence type="ECO:0000256" key="7">
    <source>
        <dbReference type="ARBA" id="ARBA00023136"/>
    </source>
</evidence>
<gene>
    <name evidence="11" type="ORF">DLJ53_11605</name>
</gene>
<dbReference type="EMBL" id="QHHQ01000002">
    <property type="protein sequence ID" value="RAI02020.1"/>
    <property type="molecule type" value="Genomic_DNA"/>
</dbReference>
<keyword evidence="3" id="KW-1003">Cell membrane</keyword>
<dbReference type="GO" id="GO:0005886">
    <property type="term" value="C:plasma membrane"/>
    <property type="evidence" value="ECO:0007669"/>
    <property type="project" value="UniProtKB-SubCell"/>
</dbReference>
<feature type="transmembrane region" description="Helical" evidence="9">
    <location>
        <begin position="12"/>
        <end position="35"/>
    </location>
</feature>
<comment type="similarity">
    <text evidence="8 9">Belongs to the TRAP transporter small permease family.</text>
</comment>
<accession>A0A8B2NZM4</accession>
<dbReference type="InterPro" id="IPR055348">
    <property type="entry name" value="DctQ"/>
</dbReference>
<proteinExistence type="inferred from homology"/>
<evidence type="ECO:0000256" key="2">
    <source>
        <dbReference type="ARBA" id="ARBA00022448"/>
    </source>
</evidence>
<evidence type="ECO:0000256" key="9">
    <source>
        <dbReference type="RuleBase" id="RU369079"/>
    </source>
</evidence>
<evidence type="ECO:0000313" key="11">
    <source>
        <dbReference type="EMBL" id="RAI02020.1"/>
    </source>
</evidence>
<evidence type="ECO:0000259" key="10">
    <source>
        <dbReference type="Pfam" id="PF04290"/>
    </source>
</evidence>
<evidence type="ECO:0000256" key="8">
    <source>
        <dbReference type="ARBA" id="ARBA00038436"/>
    </source>
</evidence>
<comment type="subunit">
    <text evidence="9">The complex comprises the extracytoplasmic solute receptor protein and the two transmembrane proteins.</text>
</comment>
<protein>
    <recommendedName>
        <fullName evidence="9">TRAP transporter small permease protein</fullName>
    </recommendedName>
</protein>
<evidence type="ECO:0000256" key="4">
    <source>
        <dbReference type="ARBA" id="ARBA00022519"/>
    </source>
</evidence>
<dbReference type="Proteomes" id="UP000249590">
    <property type="component" value="Unassembled WGS sequence"/>
</dbReference>
<name>A0A8B2NZM4_9HYPH</name>
<evidence type="ECO:0000313" key="12">
    <source>
        <dbReference type="Proteomes" id="UP000249590"/>
    </source>
</evidence>
<evidence type="ECO:0000256" key="3">
    <source>
        <dbReference type="ARBA" id="ARBA00022475"/>
    </source>
</evidence>
<dbReference type="PANTHER" id="PTHR35011">
    <property type="entry name" value="2,3-DIKETO-L-GULONATE TRAP TRANSPORTER SMALL PERMEASE PROTEIN YIAM"/>
    <property type="match status" value="1"/>
</dbReference>
<dbReference type="GO" id="GO:0015740">
    <property type="term" value="P:C4-dicarboxylate transport"/>
    <property type="evidence" value="ECO:0007669"/>
    <property type="project" value="TreeGrafter"/>
</dbReference>
<feature type="transmembrane region" description="Helical" evidence="9">
    <location>
        <begin position="90"/>
        <end position="111"/>
    </location>
</feature>